<dbReference type="Proteomes" id="UP000006643">
    <property type="component" value="Unassembled WGS sequence"/>
</dbReference>
<organism evidence="1 2">
    <name type="scientific">Phytophthora infestans (strain T30-4)</name>
    <name type="common">Potato late blight agent</name>
    <dbReference type="NCBI Taxonomy" id="403677"/>
    <lineage>
        <taxon>Eukaryota</taxon>
        <taxon>Sar</taxon>
        <taxon>Stramenopiles</taxon>
        <taxon>Oomycota</taxon>
        <taxon>Peronosporomycetes</taxon>
        <taxon>Peronosporales</taxon>
        <taxon>Peronosporaceae</taxon>
        <taxon>Phytophthora</taxon>
    </lineage>
</organism>
<dbReference type="RefSeq" id="XP_002903316.1">
    <property type="nucleotide sequence ID" value="XM_002903270.1"/>
</dbReference>
<accession>D0NCM6</accession>
<proteinExistence type="predicted"/>
<dbReference type="EMBL" id="DS028132">
    <property type="protein sequence ID" value="EEY55740.1"/>
    <property type="molecule type" value="Genomic_DNA"/>
</dbReference>
<dbReference type="KEGG" id="pif:PITG_09711"/>
<evidence type="ECO:0000313" key="1">
    <source>
        <dbReference type="EMBL" id="EEY55740.1"/>
    </source>
</evidence>
<reference evidence="2" key="1">
    <citation type="journal article" date="2009" name="Nature">
        <title>Genome sequence and analysis of the Irish potato famine pathogen Phytophthora infestans.</title>
        <authorList>
            <consortium name="The Broad Institute Genome Sequencing Platform"/>
            <person name="Haas B.J."/>
            <person name="Kamoun S."/>
            <person name="Zody M.C."/>
            <person name="Jiang R.H."/>
            <person name="Handsaker R.E."/>
            <person name="Cano L.M."/>
            <person name="Grabherr M."/>
            <person name="Kodira C.D."/>
            <person name="Raffaele S."/>
            <person name="Torto-Alalibo T."/>
            <person name="Bozkurt T.O."/>
            <person name="Ah-Fong A.M."/>
            <person name="Alvarado L."/>
            <person name="Anderson V.L."/>
            <person name="Armstrong M.R."/>
            <person name="Avrova A."/>
            <person name="Baxter L."/>
            <person name="Beynon J."/>
            <person name="Boevink P.C."/>
            <person name="Bollmann S.R."/>
            <person name="Bos J.I."/>
            <person name="Bulone V."/>
            <person name="Cai G."/>
            <person name="Cakir C."/>
            <person name="Carrington J.C."/>
            <person name="Chawner M."/>
            <person name="Conti L."/>
            <person name="Costanzo S."/>
            <person name="Ewan R."/>
            <person name="Fahlgren N."/>
            <person name="Fischbach M.A."/>
            <person name="Fugelstad J."/>
            <person name="Gilroy E.M."/>
            <person name="Gnerre S."/>
            <person name="Green P.J."/>
            <person name="Grenville-Briggs L.J."/>
            <person name="Griffith J."/>
            <person name="Grunwald N.J."/>
            <person name="Horn K."/>
            <person name="Horner N.R."/>
            <person name="Hu C.H."/>
            <person name="Huitema E."/>
            <person name="Jeong D.H."/>
            <person name="Jones A.M."/>
            <person name="Jones J.D."/>
            <person name="Jones R.W."/>
            <person name="Karlsson E.K."/>
            <person name="Kunjeti S.G."/>
            <person name="Lamour K."/>
            <person name="Liu Z."/>
            <person name="Ma L."/>
            <person name="Maclean D."/>
            <person name="Chibucos M.C."/>
            <person name="McDonald H."/>
            <person name="McWalters J."/>
            <person name="Meijer H.J."/>
            <person name="Morgan W."/>
            <person name="Morris P.F."/>
            <person name="Munro C.A."/>
            <person name="O'Neill K."/>
            <person name="Ospina-Giraldo M."/>
            <person name="Pinzon A."/>
            <person name="Pritchard L."/>
            <person name="Ramsahoye B."/>
            <person name="Ren Q."/>
            <person name="Restrepo S."/>
            <person name="Roy S."/>
            <person name="Sadanandom A."/>
            <person name="Savidor A."/>
            <person name="Schornack S."/>
            <person name="Schwartz D.C."/>
            <person name="Schumann U.D."/>
            <person name="Schwessinger B."/>
            <person name="Seyer L."/>
            <person name="Sharpe T."/>
            <person name="Silvar C."/>
            <person name="Song J."/>
            <person name="Studholme D.J."/>
            <person name="Sykes S."/>
            <person name="Thines M."/>
            <person name="van de Vondervoort P.J."/>
            <person name="Phuntumart V."/>
            <person name="Wawra S."/>
            <person name="Weide R."/>
            <person name="Win J."/>
            <person name="Young C."/>
            <person name="Zhou S."/>
            <person name="Fry W."/>
            <person name="Meyers B.C."/>
            <person name="van West P."/>
            <person name="Ristaino J."/>
            <person name="Govers F."/>
            <person name="Birch P.R."/>
            <person name="Whisson S.C."/>
            <person name="Judelson H.S."/>
            <person name="Nusbaum C."/>
        </authorList>
    </citation>
    <scope>NUCLEOTIDE SEQUENCE [LARGE SCALE GENOMIC DNA]</scope>
    <source>
        <strain evidence="2">T30-4</strain>
    </source>
</reference>
<dbReference type="GeneID" id="9470340"/>
<gene>
    <name evidence="1" type="ORF">PITG_09711</name>
</gene>
<dbReference type="eggNOG" id="ENOG502SG1Z">
    <property type="taxonomic scope" value="Eukaryota"/>
</dbReference>
<dbReference type="InParanoid" id="D0NCM6"/>
<evidence type="ECO:0000313" key="2">
    <source>
        <dbReference type="Proteomes" id="UP000006643"/>
    </source>
</evidence>
<dbReference type="VEuPathDB" id="FungiDB:PITG_09711"/>
<dbReference type="AlphaFoldDB" id="D0NCM6"/>
<protein>
    <submittedName>
        <fullName evidence="1">Uncharacterized protein</fullName>
    </submittedName>
</protein>
<dbReference type="HOGENOM" id="CLU_3400242_0_0_1"/>
<dbReference type="OrthoDB" id="18175at2759"/>
<keyword evidence="2" id="KW-1185">Reference proteome</keyword>
<name>D0NCM6_PHYIT</name>
<sequence length="31" mass="3901">MSTWKYIQYPPQAVSREEYYKKMREMANEDK</sequence>